<organism evidence="8 9">
    <name type="scientific">Candidatus Portnoybacteria bacterium CG_4_8_14_3_um_filter_40_10</name>
    <dbReference type="NCBI Taxonomy" id="1974801"/>
    <lineage>
        <taxon>Bacteria</taxon>
        <taxon>Candidatus Portnoyibacteriota</taxon>
    </lineage>
</organism>
<dbReference type="HAMAP" id="MF_01147">
    <property type="entry name" value="Lgt"/>
    <property type="match status" value="1"/>
</dbReference>
<comment type="catalytic activity">
    <reaction evidence="7">
        <text>L-cysteinyl-[prolipoprotein] + a 1,2-diacyl-sn-glycero-3-phospho-(1'-sn-glycerol) = an S-1,2-diacyl-sn-glyceryl-L-cysteinyl-[prolipoprotein] + sn-glycerol 1-phosphate + H(+)</text>
        <dbReference type="Rhea" id="RHEA:56712"/>
        <dbReference type="Rhea" id="RHEA-COMP:14679"/>
        <dbReference type="Rhea" id="RHEA-COMP:14680"/>
        <dbReference type="ChEBI" id="CHEBI:15378"/>
        <dbReference type="ChEBI" id="CHEBI:29950"/>
        <dbReference type="ChEBI" id="CHEBI:57685"/>
        <dbReference type="ChEBI" id="CHEBI:64716"/>
        <dbReference type="ChEBI" id="CHEBI:140658"/>
        <dbReference type="EC" id="2.5.1.145"/>
    </reaction>
</comment>
<evidence type="ECO:0000256" key="5">
    <source>
        <dbReference type="ARBA" id="ARBA00022989"/>
    </source>
</evidence>
<comment type="pathway">
    <text evidence="7">Protein modification; lipoprotein biosynthesis (diacylglyceryl transfer).</text>
</comment>
<feature type="transmembrane region" description="Helical" evidence="7">
    <location>
        <begin position="115"/>
        <end position="134"/>
    </location>
</feature>
<dbReference type="PANTHER" id="PTHR30589">
    <property type="entry name" value="PROLIPOPROTEIN DIACYLGLYCERYL TRANSFERASE"/>
    <property type="match status" value="1"/>
</dbReference>
<keyword evidence="5 7" id="KW-1133">Transmembrane helix</keyword>
<comment type="similarity">
    <text evidence="1 7">Belongs to the Lgt family.</text>
</comment>
<comment type="caution">
    <text evidence="8">The sequence shown here is derived from an EMBL/GenBank/DDBJ whole genome shotgun (WGS) entry which is preliminary data.</text>
</comment>
<dbReference type="GO" id="GO:0005886">
    <property type="term" value="C:plasma membrane"/>
    <property type="evidence" value="ECO:0007669"/>
    <property type="project" value="UniProtKB-SubCell"/>
</dbReference>
<evidence type="ECO:0000256" key="4">
    <source>
        <dbReference type="ARBA" id="ARBA00022692"/>
    </source>
</evidence>
<gene>
    <name evidence="7" type="primary">lgt</name>
    <name evidence="8" type="ORF">CO001_01350</name>
</gene>
<accession>A0A2M7IIU1</accession>
<evidence type="ECO:0000313" key="8">
    <source>
        <dbReference type="EMBL" id="PIW76434.1"/>
    </source>
</evidence>
<dbReference type="EMBL" id="PFGY01000036">
    <property type="protein sequence ID" value="PIW76434.1"/>
    <property type="molecule type" value="Genomic_DNA"/>
</dbReference>
<dbReference type="Pfam" id="PF01790">
    <property type="entry name" value="LGT"/>
    <property type="match status" value="2"/>
</dbReference>
<feature type="transmembrane region" description="Helical" evidence="7">
    <location>
        <begin position="82"/>
        <end position="108"/>
    </location>
</feature>
<evidence type="ECO:0000256" key="3">
    <source>
        <dbReference type="ARBA" id="ARBA00022679"/>
    </source>
</evidence>
<feature type="transmembrane region" description="Helical" evidence="7">
    <location>
        <begin position="49"/>
        <end position="70"/>
    </location>
</feature>
<feature type="transmembrane region" description="Helical" evidence="7">
    <location>
        <begin position="164"/>
        <end position="182"/>
    </location>
</feature>
<evidence type="ECO:0000256" key="7">
    <source>
        <dbReference type="HAMAP-Rule" id="MF_01147"/>
    </source>
</evidence>
<feature type="transmembrane region" description="Helical" evidence="7">
    <location>
        <begin position="256"/>
        <end position="276"/>
    </location>
</feature>
<name>A0A2M7IIU1_9BACT</name>
<evidence type="ECO:0000256" key="6">
    <source>
        <dbReference type="ARBA" id="ARBA00023136"/>
    </source>
</evidence>
<keyword evidence="3 7" id="KW-0808">Transferase</keyword>
<dbReference type="GO" id="GO:0042158">
    <property type="term" value="P:lipoprotein biosynthetic process"/>
    <property type="evidence" value="ECO:0007669"/>
    <property type="project" value="UniProtKB-UniRule"/>
</dbReference>
<evidence type="ECO:0000256" key="2">
    <source>
        <dbReference type="ARBA" id="ARBA00022475"/>
    </source>
</evidence>
<evidence type="ECO:0000313" key="9">
    <source>
        <dbReference type="Proteomes" id="UP000229561"/>
    </source>
</evidence>
<evidence type="ECO:0000256" key="1">
    <source>
        <dbReference type="ARBA" id="ARBA00007150"/>
    </source>
</evidence>
<keyword evidence="6 7" id="KW-0472">Membrane</keyword>
<dbReference type="PANTHER" id="PTHR30589:SF0">
    <property type="entry name" value="PHOSPHATIDYLGLYCEROL--PROLIPOPROTEIN DIACYLGLYCERYL TRANSFERASE"/>
    <property type="match status" value="1"/>
</dbReference>
<reference evidence="9" key="1">
    <citation type="submission" date="2017-09" db="EMBL/GenBank/DDBJ databases">
        <title>Depth-based differentiation of microbial function through sediment-hosted aquifers and enrichment of novel symbionts in the deep terrestrial subsurface.</title>
        <authorList>
            <person name="Probst A.J."/>
            <person name="Ladd B."/>
            <person name="Jarett J.K."/>
            <person name="Geller-Mcgrath D.E."/>
            <person name="Sieber C.M.K."/>
            <person name="Emerson J.B."/>
            <person name="Anantharaman K."/>
            <person name="Thomas B.C."/>
            <person name="Malmstrom R."/>
            <person name="Stieglmeier M."/>
            <person name="Klingl A."/>
            <person name="Woyke T."/>
            <person name="Ryan C.M."/>
            <person name="Banfield J.F."/>
        </authorList>
    </citation>
    <scope>NUCLEOTIDE SEQUENCE [LARGE SCALE GENOMIC DNA]</scope>
</reference>
<sequence length="291" mass="32859">MIPYFSIEFFKIGPLAFYIWGFFLALAFLVGLILSIRAAKRLNIEPQKIIWLIILVYLGAIIGGRLFFILQTPLDFLREPSMIFHVSGGGMMFYGGFSGGLLAGWLYLKKWENRWVLISTLTLIIPLALAIGRLGCFLSNDHLGAVTSLPWAIRWPDGALRHPVALYLILFDLALAGFLWWVSRRHSEKRSDEESCTPARQSLGDGGNVGNAVPHAREILRFAQDDKNSFLLFLTLYSAGRFLLDFTRDISADSHYFGLSTSQWISIILLIFLSLFSINKLTKVSKFDINS</sequence>
<comment type="function">
    <text evidence="7">Catalyzes the transfer of the diacylglyceryl group from phosphatidylglycerol to the sulfhydryl group of the N-terminal cysteine of a prolipoprotein, the first step in the formation of mature lipoproteins.</text>
</comment>
<keyword evidence="2 7" id="KW-1003">Cell membrane</keyword>
<comment type="subcellular location">
    <subcellularLocation>
        <location evidence="7">Cell membrane</location>
        <topology evidence="7">Multi-pass membrane protein</topology>
    </subcellularLocation>
</comment>
<feature type="binding site" evidence="7">
    <location>
        <position position="133"/>
    </location>
    <ligand>
        <name>a 1,2-diacyl-sn-glycero-3-phospho-(1'-sn-glycerol)</name>
        <dbReference type="ChEBI" id="CHEBI:64716"/>
    </ligand>
</feature>
<feature type="transmembrane region" description="Helical" evidence="7">
    <location>
        <begin position="15"/>
        <end position="37"/>
    </location>
</feature>
<dbReference type="EC" id="2.5.1.145" evidence="7"/>
<keyword evidence="4 7" id="KW-0812">Transmembrane</keyword>
<dbReference type="UniPathway" id="UPA00664"/>
<dbReference type="AlphaFoldDB" id="A0A2M7IIU1"/>
<dbReference type="InterPro" id="IPR001640">
    <property type="entry name" value="Lgt"/>
</dbReference>
<proteinExistence type="inferred from homology"/>
<dbReference type="GO" id="GO:0008961">
    <property type="term" value="F:phosphatidylglycerol-prolipoprotein diacylglyceryl transferase activity"/>
    <property type="evidence" value="ECO:0007669"/>
    <property type="project" value="UniProtKB-UniRule"/>
</dbReference>
<dbReference type="Proteomes" id="UP000229561">
    <property type="component" value="Unassembled WGS sequence"/>
</dbReference>
<protein>
    <recommendedName>
        <fullName evidence="7">Phosphatidylglycerol--prolipoprotein diacylglyceryl transferase</fullName>
        <ecNumber evidence="7">2.5.1.145</ecNumber>
    </recommendedName>
</protein>